<evidence type="ECO:0000313" key="1">
    <source>
        <dbReference type="EMBL" id="KAK7359919.1"/>
    </source>
</evidence>
<protein>
    <submittedName>
        <fullName evidence="1">Uncharacterized protein</fullName>
    </submittedName>
</protein>
<dbReference type="Proteomes" id="UP001367508">
    <property type="component" value="Unassembled WGS sequence"/>
</dbReference>
<dbReference type="AlphaFoldDB" id="A0AAN9MX42"/>
<keyword evidence="2" id="KW-1185">Reference proteome</keyword>
<evidence type="ECO:0000313" key="2">
    <source>
        <dbReference type="Proteomes" id="UP001367508"/>
    </source>
</evidence>
<accession>A0AAN9MX42</accession>
<organism evidence="1 2">
    <name type="scientific">Canavalia gladiata</name>
    <name type="common">Sword bean</name>
    <name type="synonym">Dolichos gladiatus</name>
    <dbReference type="NCBI Taxonomy" id="3824"/>
    <lineage>
        <taxon>Eukaryota</taxon>
        <taxon>Viridiplantae</taxon>
        <taxon>Streptophyta</taxon>
        <taxon>Embryophyta</taxon>
        <taxon>Tracheophyta</taxon>
        <taxon>Spermatophyta</taxon>
        <taxon>Magnoliopsida</taxon>
        <taxon>eudicotyledons</taxon>
        <taxon>Gunneridae</taxon>
        <taxon>Pentapetalae</taxon>
        <taxon>rosids</taxon>
        <taxon>fabids</taxon>
        <taxon>Fabales</taxon>
        <taxon>Fabaceae</taxon>
        <taxon>Papilionoideae</taxon>
        <taxon>50 kb inversion clade</taxon>
        <taxon>NPAAA clade</taxon>
        <taxon>indigoferoid/millettioid clade</taxon>
        <taxon>Phaseoleae</taxon>
        <taxon>Canavalia</taxon>
    </lineage>
</organism>
<reference evidence="1 2" key="1">
    <citation type="submission" date="2024-01" db="EMBL/GenBank/DDBJ databases">
        <title>The genomes of 5 underutilized Papilionoideae crops provide insights into root nodulation and disease resistanc.</title>
        <authorList>
            <person name="Jiang F."/>
        </authorList>
    </citation>
    <scope>NUCLEOTIDE SEQUENCE [LARGE SCALE GENOMIC DNA]</scope>
    <source>
        <strain evidence="1">LVBAO_FW01</strain>
        <tissue evidence="1">Leaves</tissue>
    </source>
</reference>
<name>A0AAN9MX42_CANGL</name>
<proteinExistence type="predicted"/>
<comment type="caution">
    <text evidence="1">The sequence shown here is derived from an EMBL/GenBank/DDBJ whole genome shotgun (WGS) entry which is preliminary data.</text>
</comment>
<sequence>MQEPGWQAMRYGLIGDYCLFKGFKKKAHGRVYLPSNQVHFTLCNTATILGIIPSHFVSIQSFIVAKFSVSQTYMKSFASF</sequence>
<dbReference type="EMBL" id="JAYMYQ010000001">
    <property type="protein sequence ID" value="KAK7359919.1"/>
    <property type="molecule type" value="Genomic_DNA"/>
</dbReference>
<gene>
    <name evidence="1" type="ORF">VNO77_01887</name>
</gene>